<dbReference type="InterPro" id="IPR004101">
    <property type="entry name" value="Mur_ligase_C"/>
</dbReference>
<comment type="similarity">
    <text evidence="2 15">Belongs to the MurCDEF family. MurE subfamily.</text>
</comment>
<evidence type="ECO:0000259" key="17">
    <source>
        <dbReference type="Pfam" id="PF01225"/>
    </source>
</evidence>
<dbReference type="Proteomes" id="UP000441717">
    <property type="component" value="Unassembled WGS sequence"/>
</dbReference>
<dbReference type="Pfam" id="PF08245">
    <property type="entry name" value="Mur_ligase_M"/>
    <property type="match status" value="1"/>
</dbReference>
<evidence type="ECO:0000313" key="21">
    <source>
        <dbReference type="Proteomes" id="UP000441717"/>
    </source>
</evidence>
<feature type="domain" description="Mur ligase central" evidence="19">
    <location>
        <begin position="108"/>
        <end position="307"/>
    </location>
</feature>
<feature type="binding site" evidence="15">
    <location>
        <position position="379"/>
    </location>
    <ligand>
        <name>meso-2,6-diaminopimelate</name>
        <dbReference type="ChEBI" id="CHEBI:57791"/>
    </ligand>
</feature>
<evidence type="ECO:0000259" key="19">
    <source>
        <dbReference type="Pfam" id="PF08245"/>
    </source>
</evidence>
<reference evidence="20 21" key="1">
    <citation type="submission" date="2019-10" db="EMBL/GenBank/DDBJ databases">
        <title>Comparative genomics of sulfur disproportionating microorganisms.</title>
        <authorList>
            <person name="Ward L.M."/>
            <person name="Bertran E."/>
            <person name="Johnston D."/>
        </authorList>
    </citation>
    <scope>NUCLEOTIDE SEQUENCE [LARGE SCALE GENOMIC DNA]</scope>
    <source>
        <strain evidence="20 21">DSM 14055</strain>
    </source>
</reference>
<dbReference type="PANTHER" id="PTHR23135">
    <property type="entry name" value="MUR LIGASE FAMILY MEMBER"/>
    <property type="match status" value="1"/>
</dbReference>
<keyword evidence="15" id="KW-0460">Magnesium</keyword>
<dbReference type="GO" id="GO:0008765">
    <property type="term" value="F:UDP-N-acetylmuramoylalanyl-D-glutamate-2,6-diaminopimelate ligase activity"/>
    <property type="evidence" value="ECO:0007669"/>
    <property type="project" value="UniProtKB-UniRule"/>
</dbReference>
<proteinExistence type="inferred from homology"/>
<dbReference type="Gene3D" id="3.90.190.20">
    <property type="entry name" value="Mur ligase, C-terminal domain"/>
    <property type="match status" value="1"/>
</dbReference>
<dbReference type="InterPro" id="IPR036565">
    <property type="entry name" value="Mur-like_cat_sf"/>
</dbReference>
<gene>
    <name evidence="15" type="primary">murE</name>
    <name evidence="20" type="ORF">GFC01_08535</name>
</gene>
<keyword evidence="7 15" id="KW-0961">Cell wall biogenesis/degradation</keyword>
<comment type="pathway">
    <text evidence="1 15 16">Cell wall biogenesis; peptidoglycan biosynthesis.</text>
</comment>
<dbReference type="NCBIfam" id="NF001126">
    <property type="entry name" value="PRK00139.1-4"/>
    <property type="match status" value="1"/>
</dbReference>
<evidence type="ECO:0000256" key="16">
    <source>
        <dbReference type="RuleBase" id="RU004135"/>
    </source>
</evidence>
<comment type="catalytic activity">
    <reaction evidence="8 15">
        <text>UDP-N-acetyl-alpha-D-muramoyl-L-alanyl-D-glutamate + meso-2,6-diaminopimelate + ATP = UDP-N-acetyl-alpha-D-muramoyl-L-alanyl-gamma-D-glutamyl-meso-2,6-diaminopimelate + ADP + phosphate + H(+)</text>
        <dbReference type="Rhea" id="RHEA:23676"/>
        <dbReference type="ChEBI" id="CHEBI:15378"/>
        <dbReference type="ChEBI" id="CHEBI:30616"/>
        <dbReference type="ChEBI" id="CHEBI:43474"/>
        <dbReference type="ChEBI" id="CHEBI:57791"/>
        <dbReference type="ChEBI" id="CHEBI:83900"/>
        <dbReference type="ChEBI" id="CHEBI:83905"/>
        <dbReference type="ChEBI" id="CHEBI:456216"/>
        <dbReference type="EC" id="6.3.2.13"/>
    </reaction>
</comment>
<evidence type="ECO:0000256" key="4">
    <source>
        <dbReference type="ARBA" id="ARBA00022960"/>
    </source>
</evidence>
<evidence type="ECO:0000259" key="18">
    <source>
        <dbReference type="Pfam" id="PF02875"/>
    </source>
</evidence>
<dbReference type="InterPro" id="IPR035911">
    <property type="entry name" value="MurE/MurF_N"/>
</dbReference>
<dbReference type="SUPFAM" id="SSF53244">
    <property type="entry name" value="MurD-like peptide ligases, peptide-binding domain"/>
    <property type="match status" value="1"/>
</dbReference>
<feature type="short sequence motif" description="Meso-diaminopimelate recognition motif" evidence="15">
    <location>
        <begin position="403"/>
        <end position="406"/>
    </location>
</feature>
<dbReference type="GO" id="GO:0005737">
    <property type="term" value="C:cytoplasm"/>
    <property type="evidence" value="ECO:0007669"/>
    <property type="project" value="UniProtKB-SubCell"/>
</dbReference>
<feature type="domain" description="Mur ligase N-terminal catalytic" evidence="17">
    <location>
        <begin position="23"/>
        <end position="96"/>
    </location>
</feature>
<dbReference type="InterPro" id="IPR013221">
    <property type="entry name" value="Mur_ligase_cen"/>
</dbReference>
<evidence type="ECO:0000313" key="20">
    <source>
        <dbReference type="EMBL" id="MQL52316.1"/>
    </source>
</evidence>
<dbReference type="GO" id="GO:0051301">
    <property type="term" value="P:cell division"/>
    <property type="evidence" value="ECO:0007669"/>
    <property type="project" value="UniProtKB-KW"/>
</dbReference>
<comment type="function">
    <text evidence="9 15">Catalyzes the addition of meso-diaminopimelic acid to the nucleotide precursor UDP-N-acetylmuramoyl-L-alanyl-D-glutamate (UMAG) in the biosynthesis of bacterial cell-wall peptidoglycan.</text>
</comment>
<name>A0A6N7IQH3_9FIRM</name>
<evidence type="ECO:0000256" key="10">
    <source>
        <dbReference type="ARBA" id="ARBA00066633"/>
    </source>
</evidence>
<dbReference type="NCBIfam" id="NF001124">
    <property type="entry name" value="PRK00139.1-2"/>
    <property type="match status" value="1"/>
</dbReference>
<keyword evidence="5 15" id="KW-0573">Peptidoglycan synthesis</keyword>
<keyword evidence="15" id="KW-0067">ATP-binding</keyword>
<dbReference type="EMBL" id="WHYR01000020">
    <property type="protein sequence ID" value="MQL52316.1"/>
    <property type="molecule type" value="Genomic_DNA"/>
</dbReference>
<dbReference type="AlphaFoldDB" id="A0A6N7IQH3"/>
<dbReference type="Gene3D" id="3.40.1190.10">
    <property type="entry name" value="Mur-like, catalytic domain"/>
    <property type="match status" value="1"/>
</dbReference>
<organism evidence="20 21">
    <name type="scientific">Desulfofundulus thermobenzoicus</name>
    <dbReference type="NCBI Taxonomy" id="29376"/>
    <lineage>
        <taxon>Bacteria</taxon>
        <taxon>Bacillati</taxon>
        <taxon>Bacillota</taxon>
        <taxon>Clostridia</taxon>
        <taxon>Eubacteriales</taxon>
        <taxon>Peptococcaceae</taxon>
        <taxon>Desulfofundulus</taxon>
    </lineage>
</organism>
<evidence type="ECO:0000256" key="3">
    <source>
        <dbReference type="ARBA" id="ARBA00022618"/>
    </source>
</evidence>
<keyword evidence="3 15" id="KW-0132">Cell division</keyword>
<comment type="caution">
    <text evidence="15">Lacks conserved residue(s) required for the propagation of feature annotation.</text>
</comment>
<dbReference type="SUPFAM" id="SSF63418">
    <property type="entry name" value="MurE/MurF N-terminal domain"/>
    <property type="match status" value="1"/>
</dbReference>
<dbReference type="Pfam" id="PF02875">
    <property type="entry name" value="Mur_ligase_C"/>
    <property type="match status" value="1"/>
</dbReference>
<evidence type="ECO:0000256" key="12">
    <source>
        <dbReference type="ARBA" id="ARBA00075482"/>
    </source>
</evidence>
<feature type="binding site" evidence="15">
    <location>
        <position position="459"/>
    </location>
    <ligand>
        <name>meso-2,6-diaminopimelate</name>
        <dbReference type="ChEBI" id="CHEBI:57791"/>
    </ligand>
</feature>
<dbReference type="GO" id="GO:0009252">
    <property type="term" value="P:peptidoglycan biosynthetic process"/>
    <property type="evidence" value="ECO:0007669"/>
    <property type="project" value="UniProtKB-UniRule"/>
</dbReference>
<evidence type="ECO:0000256" key="6">
    <source>
        <dbReference type="ARBA" id="ARBA00023306"/>
    </source>
</evidence>
<dbReference type="SUPFAM" id="SSF53623">
    <property type="entry name" value="MurD-like peptide ligases, catalytic domain"/>
    <property type="match status" value="1"/>
</dbReference>
<feature type="binding site" evidence="15">
    <location>
        <position position="187"/>
    </location>
    <ligand>
        <name>UDP-N-acetyl-alpha-D-muramoyl-L-alanyl-D-glutamate</name>
        <dbReference type="ChEBI" id="CHEBI:83900"/>
    </ligand>
</feature>
<dbReference type="Pfam" id="PF01225">
    <property type="entry name" value="Mur_ligase"/>
    <property type="match status" value="1"/>
</dbReference>
<comment type="PTM">
    <text evidence="15">Carboxylation is probably crucial for Mg(2+) binding and, consequently, for the gamma-phosphate positioning of ATP.</text>
</comment>
<dbReference type="InterPro" id="IPR005761">
    <property type="entry name" value="UDP-N-AcMur-Glu-dNH2Pim_ligase"/>
</dbReference>
<evidence type="ECO:0000256" key="8">
    <source>
        <dbReference type="ARBA" id="ARBA00050251"/>
    </source>
</evidence>
<dbReference type="NCBIfam" id="TIGR01085">
    <property type="entry name" value="murE"/>
    <property type="match status" value="1"/>
</dbReference>
<dbReference type="GO" id="GO:0008360">
    <property type="term" value="P:regulation of cell shape"/>
    <property type="evidence" value="ECO:0007669"/>
    <property type="project" value="UniProtKB-KW"/>
</dbReference>
<dbReference type="UniPathway" id="UPA00219"/>
<sequence>MLFSELIKGQAHLATGGNLNIPVKGIAYDSRRVEPGFVFVAVPGFKTDGHLFVEQALARGAVAVVIQKDMVLPEGLAFMRVTDSRLALALLSARFYGEPSRKLQLMGVTGTNGKTTTTHLLAAIYRAAGEKTGLIGTIASWIGGRRLPVEHTTPESLDLQQLLARMVAEGVGVAAMEVSSHALALKRVAGCRFTAGVFTNITRDHLDFHRDMDDYLRAKALLFQGLEEGAVAVINGDDPRSGQVMAVTRVPCYTYGLGEGVQVRAREINVTSRGVSFALNGPWGEARVNLKLTGYFNVYNSLAALTTAAARGVPLSLAVQALETVTGVPGRCELVDRGQDFTVVVDYAHTPDGLDNILKTARQFTAGRLITVFGCGGDRDRTKRPLMGEIAARLSDLAVVTSDNPRTEDPLRIIADVEEGVRRVRADYVVIPDRREAIRRAVAGAAAGDTVVIAGKGHEDYQIIGTARYPFDDRKEAARAIEEVLSRRKVHHEKHDRG</sequence>
<dbReference type="PANTHER" id="PTHR23135:SF4">
    <property type="entry name" value="UDP-N-ACETYLMURAMOYL-L-ALANYL-D-GLUTAMATE--2,6-DIAMINOPIMELATE LIGASE MURE HOMOLOG, CHLOROPLASTIC"/>
    <property type="match status" value="1"/>
</dbReference>
<evidence type="ECO:0000256" key="1">
    <source>
        <dbReference type="ARBA" id="ARBA00004752"/>
    </source>
</evidence>
<feature type="binding site" evidence="15">
    <location>
        <position position="30"/>
    </location>
    <ligand>
        <name>UDP-N-acetyl-alpha-D-muramoyl-L-alanyl-D-glutamate</name>
        <dbReference type="ChEBI" id="CHEBI:83900"/>
    </ligand>
</feature>
<comment type="caution">
    <text evidence="20">The sequence shown here is derived from an EMBL/GenBank/DDBJ whole genome shotgun (WGS) entry which is preliminary data.</text>
</comment>
<keyword evidence="21" id="KW-1185">Reference proteome</keyword>
<feature type="domain" description="Mur ligase C-terminal" evidence="18">
    <location>
        <begin position="330"/>
        <end position="457"/>
    </location>
</feature>
<dbReference type="FunFam" id="3.90.190.20:FF:000006">
    <property type="entry name" value="UDP-N-acetylmuramoyl-L-alanyl-D-glutamate--2,6-diaminopimelate ligase"/>
    <property type="match status" value="1"/>
</dbReference>
<keyword evidence="4 15" id="KW-0133">Cell shape</keyword>
<dbReference type="EC" id="6.3.2.13" evidence="10 15"/>
<comment type="cofactor">
    <cofactor evidence="15">
        <name>Mg(2+)</name>
        <dbReference type="ChEBI" id="CHEBI:18420"/>
    </cofactor>
</comment>
<evidence type="ECO:0000256" key="11">
    <source>
        <dbReference type="ARBA" id="ARBA00072883"/>
    </source>
</evidence>
<dbReference type="GO" id="GO:0000287">
    <property type="term" value="F:magnesium ion binding"/>
    <property type="evidence" value="ECO:0007669"/>
    <property type="project" value="UniProtKB-UniRule"/>
</dbReference>
<dbReference type="HAMAP" id="MF_00208">
    <property type="entry name" value="MurE"/>
    <property type="match status" value="1"/>
</dbReference>
<evidence type="ECO:0000256" key="14">
    <source>
        <dbReference type="ARBA" id="ARBA00081560"/>
    </source>
</evidence>
<evidence type="ECO:0000256" key="15">
    <source>
        <dbReference type="HAMAP-Rule" id="MF_00208"/>
    </source>
</evidence>
<dbReference type="GO" id="GO:0071555">
    <property type="term" value="P:cell wall organization"/>
    <property type="evidence" value="ECO:0007669"/>
    <property type="project" value="UniProtKB-KW"/>
</dbReference>
<feature type="modified residue" description="N6-carboxylysine" evidence="15">
    <location>
        <position position="219"/>
    </location>
</feature>
<feature type="binding site" evidence="15">
    <location>
        <position position="179"/>
    </location>
    <ligand>
        <name>UDP-N-acetyl-alpha-D-muramoyl-L-alanyl-D-glutamate</name>
        <dbReference type="ChEBI" id="CHEBI:83900"/>
    </ligand>
</feature>
<feature type="binding site" evidence="15">
    <location>
        <begin position="403"/>
        <end position="406"/>
    </location>
    <ligand>
        <name>meso-2,6-diaminopimelate</name>
        <dbReference type="ChEBI" id="CHEBI:57791"/>
    </ligand>
</feature>
<evidence type="ECO:0000256" key="5">
    <source>
        <dbReference type="ARBA" id="ARBA00022984"/>
    </source>
</evidence>
<keyword evidence="15" id="KW-0547">Nucleotide-binding</keyword>
<dbReference type="InterPro" id="IPR000713">
    <property type="entry name" value="Mur_ligase_N"/>
</dbReference>
<dbReference type="OrthoDB" id="9800958at2"/>
<dbReference type="InterPro" id="IPR036615">
    <property type="entry name" value="Mur_ligase_C_dom_sf"/>
</dbReference>
<protein>
    <recommendedName>
        <fullName evidence="11 15">UDP-N-acetylmuramoyl-L-alanyl-D-glutamate--2,6-diaminopimelate ligase</fullName>
        <ecNumber evidence="10 15">6.3.2.13</ecNumber>
    </recommendedName>
    <alternativeName>
        <fullName evidence="12 15">Meso-A2pm-adding enzyme</fullName>
    </alternativeName>
    <alternativeName>
        <fullName evidence="13 15">Meso-diaminopimelate-adding enzyme</fullName>
    </alternativeName>
    <alternativeName>
        <fullName evidence="14 15">UDP-MurNAc-L-Ala-D-Glu:meso-diaminopimelate ligase</fullName>
    </alternativeName>
    <alternativeName>
        <fullName evidence="15">UDP-MurNAc-tripeptide synthetase</fullName>
    </alternativeName>
    <alternativeName>
        <fullName evidence="15">UDP-N-acetylmuramyl-tripeptide synthetase</fullName>
    </alternativeName>
</protein>
<feature type="binding site" evidence="15">
    <location>
        <begin position="152"/>
        <end position="153"/>
    </location>
    <ligand>
        <name>UDP-N-acetyl-alpha-D-muramoyl-L-alanyl-D-glutamate</name>
        <dbReference type="ChEBI" id="CHEBI:83900"/>
    </ligand>
</feature>
<evidence type="ECO:0000256" key="13">
    <source>
        <dbReference type="ARBA" id="ARBA00076158"/>
    </source>
</evidence>
<keyword evidence="6 15" id="KW-0131">Cell cycle</keyword>
<dbReference type="GO" id="GO:0005524">
    <property type="term" value="F:ATP binding"/>
    <property type="evidence" value="ECO:0007669"/>
    <property type="project" value="UniProtKB-UniRule"/>
</dbReference>
<dbReference type="RefSeq" id="WP_152946300.1">
    <property type="nucleotide sequence ID" value="NZ_WHYR01000020.1"/>
</dbReference>
<keyword evidence="15" id="KW-0963">Cytoplasm</keyword>
<evidence type="ECO:0000256" key="2">
    <source>
        <dbReference type="ARBA" id="ARBA00005898"/>
    </source>
</evidence>
<accession>A0A6N7IQH3</accession>
<comment type="subcellular location">
    <subcellularLocation>
        <location evidence="15 16">Cytoplasm</location>
    </subcellularLocation>
</comment>
<feature type="binding site" evidence="15">
    <location>
        <begin position="110"/>
        <end position="116"/>
    </location>
    <ligand>
        <name>ATP</name>
        <dbReference type="ChEBI" id="CHEBI:30616"/>
    </ligand>
</feature>
<dbReference type="Gene3D" id="3.40.1390.10">
    <property type="entry name" value="MurE/MurF, N-terminal domain"/>
    <property type="match status" value="1"/>
</dbReference>
<feature type="binding site" evidence="15">
    <location>
        <position position="455"/>
    </location>
    <ligand>
        <name>meso-2,6-diaminopimelate</name>
        <dbReference type="ChEBI" id="CHEBI:57791"/>
    </ligand>
</feature>
<evidence type="ECO:0000256" key="9">
    <source>
        <dbReference type="ARBA" id="ARBA00056782"/>
    </source>
</evidence>
<keyword evidence="15 20" id="KW-0436">Ligase</keyword>
<evidence type="ECO:0000256" key="7">
    <source>
        <dbReference type="ARBA" id="ARBA00023316"/>
    </source>
</evidence>